<dbReference type="GO" id="GO:0008484">
    <property type="term" value="F:sulfuric ester hydrolase activity"/>
    <property type="evidence" value="ECO:0007669"/>
    <property type="project" value="InterPro"/>
</dbReference>
<keyword evidence="5" id="KW-0106">Calcium</keyword>
<gene>
    <name evidence="9" type="ORF">LSINAPIS_LOCUS12164</name>
</gene>
<dbReference type="Gene3D" id="3.40.720.10">
    <property type="entry name" value="Alkaline Phosphatase, subunit A"/>
    <property type="match status" value="3"/>
</dbReference>
<name>A0A5E4QTZ4_9NEOP</name>
<comment type="cofactor">
    <cofactor evidence="1">
        <name>Ca(2+)</name>
        <dbReference type="ChEBI" id="CHEBI:29108"/>
    </cofactor>
</comment>
<sequence length="992" mass="112938">MNNIQKFSWLRWCLMLYVITFSTGFESQPNILFIMVDDMGWNDVSYHGSDQISTPNIDALASRGVILQQYYSEAICTPARTALLTGKYPMRLGMQGMPLYNSEDRGIPLTERLLPAYLQEIGYKTHLVGKWHVGMSKNEYLPTNRGYDSHYGMRGGFVDYYTYDKVETWPDGRLLYGMDFFDDDVPQFEEQRYIVDALTDRAIDIIYSHNTSCPLFLHYTSCAPHAGNAGGSVQPPLFSFLNLKYIANSDRRLYAKVVRHLDYSIGRLVGALADKGILHNTMIAFMSDNGAPTDGMFSNWGVNLPFRGRKQTPWEGAVRVPAFVWHSSLKPMVWDGLMHITDWMPTLLAAAGGEVDTEIDGFNQWPSIVEGQQSQRKEVLIAIEDRNTVYAAYRFGDYKLIIGNVTGLGNGYYGAEYLPIKDTPPDYFTELTSSEVAKVFETYGIYYDHNEVIETRKATLIQQLDTVRDQVPCEPTPTRGCLYNVRQDPAESHDLWSRGQKISAPMITRLRALWSEMQSRGPTVLDDAADPAYHDYVWLTWKDNSSISENLSTNNYALIQNNNFLNSMQGYPLTNAEDRAIPLTEKLLPEYFKDLGYATHLVGKWHVGHSRSRYLPTFRGFDTHFGHRAGYIDYYEYLLLETWSKGQVSGLDLYRNVTPAWDVSGYVTELYTNEAVNIIRNHHISRPLFLMLSHNAPHAANEGAMLQAPPEQVRAQRHVESPQRRIYSDNGGITTGETANFASNYPLRGLKFSPFDGGIRVNGLIWSKNLTDSRHTWKGFIHVVDWLPTLLTAVGASVPKDIDGTNLWESITSNNESNRNVSYEINDFDGYAAIIFNDYKLITGKVPDSYSTHEGKELKGIIGKAPPYKEALRKSATYKIFQSKGIQINISDVRKNTIRVDCNTNNYEELCHPKQDVLCLFNIKEDPCETENLSSRYPDIVETMHGLLMAEIKRSVKRKKTIFRDPKARPSLHNYTWTSWLDSVDKETVQSK</sequence>
<dbReference type="InterPro" id="IPR024607">
    <property type="entry name" value="Sulfatase_CS"/>
</dbReference>
<dbReference type="EMBL" id="FZQP02005555">
    <property type="protein sequence ID" value="VVD01836.1"/>
    <property type="molecule type" value="Genomic_DNA"/>
</dbReference>
<dbReference type="PROSITE" id="PS00149">
    <property type="entry name" value="SULFATASE_2"/>
    <property type="match status" value="2"/>
</dbReference>
<keyword evidence="3" id="KW-0479">Metal-binding</keyword>
<comment type="similarity">
    <text evidence="2">Belongs to the sulfatase family.</text>
</comment>
<dbReference type="CDD" id="cd16029">
    <property type="entry name" value="4-S"/>
    <property type="match status" value="1"/>
</dbReference>
<evidence type="ECO:0000256" key="6">
    <source>
        <dbReference type="ARBA" id="ARBA00023180"/>
    </source>
</evidence>
<feature type="domain" description="Sulfatase N-terminal" evidence="8">
    <location>
        <begin position="29"/>
        <end position="352"/>
    </location>
</feature>
<dbReference type="InterPro" id="IPR017850">
    <property type="entry name" value="Alkaline_phosphatase_core_sf"/>
</dbReference>
<dbReference type="PROSITE" id="PS00523">
    <property type="entry name" value="SULFATASE_1"/>
    <property type="match status" value="1"/>
</dbReference>
<dbReference type="Pfam" id="PF00884">
    <property type="entry name" value="Sulfatase"/>
    <property type="match status" value="2"/>
</dbReference>
<dbReference type="SUPFAM" id="SSF53649">
    <property type="entry name" value="Alkaline phosphatase-like"/>
    <property type="match status" value="2"/>
</dbReference>
<keyword evidence="4" id="KW-0378">Hydrolase</keyword>
<evidence type="ECO:0000259" key="8">
    <source>
        <dbReference type="Pfam" id="PF00884"/>
    </source>
</evidence>
<dbReference type="Proteomes" id="UP000324832">
    <property type="component" value="Unassembled WGS sequence"/>
</dbReference>
<keyword evidence="7" id="KW-1133">Transmembrane helix</keyword>
<keyword evidence="6" id="KW-0325">Glycoprotein</keyword>
<dbReference type="Gene3D" id="3.30.1120.10">
    <property type="match status" value="2"/>
</dbReference>
<protein>
    <recommendedName>
        <fullName evidence="8">Sulfatase N-terminal domain-containing protein</fullName>
    </recommendedName>
</protein>
<dbReference type="GO" id="GO:0046872">
    <property type="term" value="F:metal ion binding"/>
    <property type="evidence" value="ECO:0007669"/>
    <property type="project" value="UniProtKB-KW"/>
</dbReference>
<keyword evidence="7" id="KW-0472">Membrane</keyword>
<dbReference type="InterPro" id="IPR047115">
    <property type="entry name" value="ARSB"/>
</dbReference>
<evidence type="ECO:0000256" key="4">
    <source>
        <dbReference type="ARBA" id="ARBA00022801"/>
    </source>
</evidence>
<evidence type="ECO:0000256" key="7">
    <source>
        <dbReference type="SAM" id="Phobius"/>
    </source>
</evidence>
<accession>A0A5E4QTZ4</accession>
<evidence type="ECO:0000256" key="1">
    <source>
        <dbReference type="ARBA" id="ARBA00001913"/>
    </source>
</evidence>
<keyword evidence="10" id="KW-1185">Reference proteome</keyword>
<reference evidence="9 10" key="1">
    <citation type="submission" date="2017-07" db="EMBL/GenBank/DDBJ databases">
        <authorList>
            <person name="Talla V."/>
            <person name="Backstrom N."/>
        </authorList>
    </citation>
    <scope>NUCLEOTIDE SEQUENCE [LARGE SCALE GENOMIC DNA]</scope>
</reference>
<dbReference type="PANTHER" id="PTHR10342:SF264">
    <property type="entry name" value="MIP05773P-RELATED"/>
    <property type="match status" value="1"/>
</dbReference>
<feature type="domain" description="Sulfatase N-terminal" evidence="8">
    <location>
        <begin position="571"/>
        <end position="715"/>
    </location>
</feature>
<feature type="transmembrane region" description="Helical" evidence="7">
    <location>
        <begin position="7"/>
        <end position="25"/>
    </location>
</feature>
<evidence type="ECO:0000256" key="2">
    <source>
        <dbReference type="ARBA" id="ARBA00008779"/>
    </source>
</evidence>
<evidence type="ECO:0000313" key="10">
    <source>
        <dbReference type="Proteomes" id="UP000324832"/>
    </source>
</evidence>
<keyword evidence="7" id="KW-0812">Transmembrane</keyword>
<proteinExistence type="inferred from homology"/>
<evidence type="ECO:0000313" key="9">
    <source>
        <dbReference type="EMBL" id="VVD01836.1"/>
    </source>
</evidence>
<dbReference type="AlphaFoldDB" id="A0A5E4QTZ4"/>
<dbReference type="PANTHER" id="PTHR10342">
    <property type="entry name" value="ARYLSULFATASE"/>
    <property type="match status" value="1"/>
</dbReference>
<organism evidence="9 10">
    <name type="scientific">Leptidea sinapis</name>
    <dbReference type="NCBI Taxonomy" id="189913"/>
    <lineage>
        <taxon>Eukaryota</taxon>
        <taxon>Metazoa</taxon>
        <taxon>Ecdysozoa</taxon>
        <taxon>Arthropoda</taxon>
        <taxon>Hexapoda</taxon>
        <taxon>Insecta</taxon>
        <taxon>Pterygota</taxon>
        <taxon>Neoptera</taxon>
        <taxon>Endopterygota</taxon>
        <taxon>Lepidoptera</taxon>
        <taxon>Glossata</taxon>
        <taxon>Ditrysia</taxon>
        <taxon>Papilionoidea</taxon>
        <taxon>Pieridae</taxon>
        <taxon>Dismorphiinae</taxon>
        <taxon>Leptidea</taxon>
    </lineage>
</organism>
<evidence type="ECO:0000256" key="5">
    <source>
        <dbReference type="ARBA" id="ARBA00022837"/>
    </source>
</evidence>
<dbReference type="InterPro" id="IPR000917">
    <property type="entry name" value="Sulfatase_N"/>
</dbReference>
<evidence type="ECO:0000256" key="3">
    <source>
        <dbReference type="ARBA" id="ARBA00022723"/>
    </source>
</evidence>